<proteinExistence type="predicted"/>
<dbReference type="Proteomes" id="UP001558613">
    <property type="component" value="Unassembled WGS sequence"/>
</dbReference>
<gene>
    <name evidence="1" type="ORF">QQF64_034326</name>
</gene>
<accession>A0ABR3L1E1</accession>
<reference evidence="1 2" key="1">
    <citation type="submission" date="2023-09" db="EMBL/GenBank/DDBJ databases">
        <authorList>
            <person name="Wang M."/>
        </authorList>
    </citation>
    <scope>NUCLEOTIDE SEQUENCE [LARGE SCALE GENOMIC DNA]</scope>
    <source>
        <strain evidence="1">GT-2023</strain>
        <tissue evidence="1">Liver</tissue>
    </source>
</reference>
<sequence length="93" mass="10579">MSSLLPVLCLIKEDTLAPSDDDRQLTANLTAGIMSILDKKYEALPEASRQLMRKTTFLDLRYRGDYDPNVEETKKMIRKKRSSSVGKRSQCTP</sequence>
<evidence type="ECO:0000313" key="1">
    <source>
        <dbReference type="EMBL" id="KAL1246741.1"/>
    </source>
</evidence>
<evidence type="ECO:0000313" key="2">
    <source>
        <dbReference type="Proteomes" id="UP001558613"/>
    </source>
</evidence>
<dbReference type="EMBL" id="JAYMGO010000126">
    <property type="protein sequence ID" value="KAL1246741.1"/>
    <property type="molecule type" value="Genomic_DNA"/>
</dbReference>
<name>A0ABR3L1E1_9TELE</name>
<protein>
    <submittedName>
        <fullName evidence="1">Uncharacterized protein</fullName>
    </submittedName>
</protein>
<keyword evidence="2" id="KW-1185">Reference proteome</keyword>
<organism evidence="1 2">
    <name type="scientific">Cirrhinus molitorella</name>
    <name type="common">mud carp</name>
    <dbReference type="NCBI Taxonomy" id="172907"/>
    <lineage>
        <taxon>Eukaryota</taxon>
        <taxon>Metazoa</taxon>
        <taxon>Chordata</taxon>
        <taxon>Craniata</taxon>
        <taxon>Vertebrata</taxon>
        <taxon>Euteleostomi</taxon>
        <taxon>Actinopterygii</taxon>
        <taxon>Neopterygii</taxon>
        <taxon>Teleostei</taxon>
        <taxon>Ostariophysi</taxon>
        <taxon>Cypriniformes</taxon>
        <taxon>Cyprinidae</taxon>
        <taxon>Labeoninae</taxon>
        <taxon>Labeonini</taxon>
        <taxon>Cirrhinus</taxon>
    </lineage>
</organism>
<comment type="caution">
    <text evidence="1">The sequence shown here is derived from an EMBL/GenBank/DDBJ whole genome shotgun (WGS) entry which is preliminary data.</text>
</comment>